<dbReference type="Proteomes" id="UP001057702">
    <property type="component" value="Unassembled WGS sequence"/>
</dbReference>
<evidence type="ECO:0000313" key="4">
    <source>
        <dbReference type="Proteomes" id="UP001057702"/>
    </source>
</evidence>
<evidence type="ECO:0000256" key="2">
    <source>
        <dbReference type="SAM" id="Phobius"/>
    </source>
</evidence>
<feature type="transmembrane region" description="Helical" evidence="2">
    <location>
        <begin position="140"/>
        <end position="161"/>
    </location>
</feature>
<dbReference type="InterPro" id="IPR033458">
    <property type="entry name" value="DUF5134"/>
</dbReference>
<protein>
    <submittedName>
        <fullName evidence="3">DUF5134 domain-containing protein</fullName>
    </submittedName>
</protein>
<name>A0ABT1PTQ1_9ACTN</name>
<sequence length="250" mass="26041">MASPSWLTDTFAAIMLVIALSCVARLLTSSLRRREVELDADAVHLVMGISMAGMLVPRLDPAPNGVWDAAFALAAAWFAARTVRAWRGNAATGWRCPHPLPHLVESGAMLYMLLAAQNPAPDNTGKSMAMPGMGATAGTGLARFPALALLLAVFMVGYVVWLGDRLTLVSPASTGRAARSADENPAGSSGDLGWITRANARTAARGTAGCGTQPTGHTSASGRTILAPRAAACYKIAMGITMGYMLVTML</sequence>
<feature type="transmembrane region" description="Helical" evidence="2">
    <location>
        <begin position="6"/>
        <end position="28"/>
    </location>
</feature>
<keyword evidence="2" id="KW-0812">Transmembrane</keyword>
<feature type="region of interest" description="Disordered" evidence="1">
    <location>
        <begin position="174"/>
        <end position="193"/>
    </location>
</feature>
<keyword evidence="2" id="KW-1133">Transmembrane helix</keyword>
<accession>A0ABT1PTQ1</accession>
<evidence type="ECO:0000313" key="3">
    <source>
        <dbReference type="EMBL" id="MCQ4081060.1"/>
    </source>
</evidence>
<proteinExistence type="predicted"/>
<dbReference type="EMBL" id="JANFNG010000006">
    <property type="protein sequence ID" value="MCQ4081060.1"/>
    <property type="molecule type" value="Genomic_DNA"/>
</dbReference>
<dbReference type="RefSeq" id="WP_255919968.1">
    <property type="nucleotide sequence ID" value="NZ_JANFNG010000006.1"/>
</dbReference>
<reference evidence="3" key="1">
    <citation type="submission" date="2022-06" db="EMBL/GenBank/DDBJ databases">
        <title>Draft genome sequence of Streptomyces sp. RB6PN25 isolated from peat swamp forest in Thailand.</title>
        <authorList>
            <person name="Duangmal K."/>
            <person name="Klaysubun C."/>
        </authorList>
    </citation>
    <scope>NUCLEOTIDE SEQUENCE</scope>
    <source>
        <strain evidence="3">RB6PN25</strain>
    </source>
</reference>
<evidence type="ECO:0000256" key="1">
    <source>
        <dbReference type="SAM" id="MobiDB-lite"/>
    </source>
</evidence>
<gene>
    <name evidence="3" type="ORF">NGB36_10715</name>
</gene>
<keyword evidence="2" id="KW-0472">Membrane</keyword>
<dbReference type="Pfam" id="PF17197">
    <property type="entry name" value="DUF5134"/>
    <property type="match status" value="1"/>
</dbReference>
<comment type="caution">
    <text evidence="3">The sequence shown here is derived from an EMBL/GenBank/DDBJ whole genome shotgun (WGS) entry which is preliminary data.</text>
</comment>
<keyword evidence="4" id="KW-1185">Reference proteome</keyword>
<organism evidence="3 4">
    <name type="scientific">Streptomyces humicola</name>
    <dbReference type="NCBI Taxonomy" id="2953240"/>
    <lineage>
        <taxon>Bacteria</taxon>
        <taxon>Bacillati</taxon>
        <taxon>Actinomycetota</taxon>
        <taxon>Actinomycetes</taxon>
        <taxon>Kitasatosporales</taxon>
        <taxon>Streptomycetaceae</taxon>
        <taxon>Streptomyces</taxon>
    </lineage>
</organism>